<dbReference type="EMBL" id="VJMJ01000166">
    <property type="protein sequence ID" value="KAF0729351.1"/>
    <property type="molecule type" value="Genomic_DNA"/>
</dbReference>
<feature type="compositionally biased region" description="Basic residues" evidence="1">
    <location>
        <begin position="204"/>
        <end position="218"/>
    </location>
</feature>
<gene>
    <name evidence="2" type="ORF">Ae201684_013095</name>
</gene>
<comment type="caution">
    <text evidence="2">The sequence shown here is derived from an EMBL/GenBank/DDBJ whole genome shotgun (WGS) entry which is preliminary data.</text>
</comment>
<accession>A0A6G0WPQ1</accession>
<feature type="region of interest" description="Disordered" evidence="1">
    <location>
        <begin position="164"/>
        <end position="243"/>
    </location>
</feature>
<protein>
    <recommendedName>
        <fullName evidence="4">LisH domain-containing protein</fullName>
    </recommendedName>
</protein>
<keyword evidence="3" id="KW-1185">Reference proteome</keyword>
<evidence type="ECO:0000256" key="1">
    <source>
        <dbReference type="SAM" id="MobiDB-lite"/>
    </source>
</evidence>
<dbReference type="AlphaFoldDB" id="A0A6G0WPQ1"/>
<organism evidence="2 3">
    <name type="scientific">Aphanomyces euteiches</name>
    <dbReference type="NCBI Taxonomy" id="100861"/>
    <lineage>
        <taxon>Eukaryota</taxon>
        <taxon>Sar</taxon>
        <taxon>Stramenopiles</taxon>
        <taxon>Oomycota</taxon>
        <taxon>Saprolegniomycetes</taxon>
        <taxon>Saprolegniales</taxon>
        <taxon>Verrucalvaceae</taxon>
        <taxon>Aphanomyces</taxon>
    </lineage>
</organism>
<feature type="compositionally biased region" description="Basic and acidic residues" evidence="1">
    <location>
        <begin position="234"/>
        <end position="243"/>
    </location>
</feature>
<dbReference type="Proteomes" id="UP000481153">
    <property type="component" value="Unassembled WGS sequence"/>
</dbReference>
<sequence>MPSENLVDGMAADDGETAAPLKASFVDDEDRAIGDFTLLLVEEFLKQHQFVHCIHALKLDLDHMHRTHPTADLWMRMYDRCRPVLASVRSQKSDFSTAECIVAVLLNDASEPKLAANHAAINVLISPSPMRQSTSLPGHRSRATIEGSFPKKKFSLHDAFHMAQSPLKRPSQQQTSAASKAETLAATEATSNQEPPPPPPPPKAKVRRRKRKEKKIARRPMLDNLPPPSTPDPNPREDSIHWDDLEFKRTKTTLESVERGMREMRLEATIKDKLDKTISKVVPAASLTKTPAPTATYTRELEKERYGKSKRRECGLCQMPHLSLNLPAKVSFRCIMELYAKWTYVPPDRDSAKYRAPQCYDEVPICRFCEQIVQQVTWDPASEKPQHRQNSAVAPPLRPAPSSTASKYSSDPYALPPLDPDDYLSTGDENSTDDDEIEPVATHLSPDTPAKMVYKQANYLTGEKALSLHEWAVLDTSKSSIRQVMERTARMAKARAPSR</sequence>
<name>A0A6G0WPQ1_9STRA</name>
<evidence type="ECO:0000313" key="3">
    <source>
        <dbReference type="Proteomes" id="UP000481153"/>
    </source>
</evidence>
<feature type="region of interest" description="Disordered" evidence="1">
    <location>
        <begin position="380"/>
        <end position="436"/>
    </location>
</feature>
<evidence type="ECO:0000313" key="2">
    <source>
        <dbReference type="EMBL" id="KAF0729351.1"/>
    </source>
</evidence>
<dbReference type="VEuPathDB" id="FungiDB:AeMF1_018417"/>
<reference evidence="2 3" key="1">
    <citation type="submission" date="2019-07" db="EMBL/GenBank/DDBJ databases">
        <title>Genomics analysis of Aphanomyces spp. identifies a new class of oomycete effector associated with host adaptation.</title>
        <authorList>
            <person name="Gaulin E."/>
        </authorList>
    </citation>
    <scope>NUCLEOTIDE SEQUENCE [LARGE SCALE GENOMIC DNA]</scope>
    <source>
        <strain evidence="2 3">ATCC 201684</strain>
    </source>
</reference>
<proteinExistence type="predicted"/>
<feature type="compositionally biased region" description="Pro residues" evidence="1">
    <location>
        <begin position="194"/>
        <end position="203"/>
    </location>
</feature>
<evidence type="ECO:0008006" key="4">
    <source>
        <dbReference type="Google" id="ProtNLM"/>
    </source>
</evidence>